<feature type="transmembrane region" description="Helical" evidence="10">
    <location>
        <begin position="6"/>
        <end position="25"/>
    </location>
</feature>
<comment type="caution">
    <text evidence="11">The sequence shown here is derived from an EMBL/GenBank/DDBJ whole genome shotgun (WGS) entry which is preliminary data.</text>
</comment>
<evidence type="ECO:0000256" key="2">
    <source>
        <dbReference type="ARBA" id="ARBA00006742"/>
    </source>
</evidence>
<reference evidence="11" key="1">
    <citation type="submission" date="2021-04" db="EMBL/GenBank/DDBJ databases">
        <title>Proteiniclasticum sedimins sp. nov., an obligate anaerobic bacterium isolated from anaerobic sludge.</title>
        <authorList>
            <person name="Liu J."/>
        </authorList>
    </citation>
    <scope>NUCLEOTIDE SEQUENCE</scope>
    <source>
        <strain evidence="11">BAD-10</strain>
    </source>
</reference>
<keyword evidence="8" id="KW-0811">Translocation</keyword>
<evidence type="ECO:0000256" key="10">
    <source>
        <dbReference type="SAM" id="Phobius"/>
    </source>
</evidence>
<dbReference type="PRINTS" id="PR01853">
    <property type="entry name" value="YAJCTRNLCASE"/>
</dbReference>
<evidence type="ECO:0000256" key="7">
    <source>
        <dbReference type="ARBA" id="ARBA00022989"/>
    </source>
</evidence>
<sequence>MGELAGQVLPIAAMLGLMYFMLFLPEKKRRAAFSKMVNELKVNDQITTRGGLVGRIVAMDDVSITVESGPDRTRLTFIRGAVASVNASEDVTE</sequence>
<keyword evidence="3" id="KW-0813">Transport</keyword>
<keyword evidence="9 10" id="KW-0472">Membrane</keyword>
<gene>
    <name evidence="11" type="primary">yajC</name>
    <name evidence="11" type="ORF">KCG48_03405</name>
</gene>
<dbReference type="AlphaFoldDB" id="A0A941HPE2"/>
<comment type="subcellular location">
    <subcellularLocation>
        <location evidence="1">Cell membrane</location>
        <topology evidence="1">Single-pass membrane protein</topology>
    </subcellularLocation>
</comment>
<dbReference type="RefSeq" id="WP_211799904.1">
    <property type="nucleotide sequence ID" value="NZ_JAGSCS010000003.1"/>
</dbReference>
<dbReference type="SMART" id="SM01323">
    <property type="entry name" value="YajC"/>
    <property type="match status" value="1"/>
</dbReference>
<dbReference type="EMBL" id="JAGSCS010000003">
    <property type="protein sequence ID" value="MBR0575381.1"/>
    <property type="molecule type" value="Genomic_DNA"/>
</dbReference>
<comment type="similarity">
    <text evidence="2">Belongs to the YajC family.</text>
</comment>
<protein>
    <submittedName>
        <fullName evidence="11">Preprotein translocase subunit YajC</fullName>
    </submittedName>
</protein>
<dbReference type="NCBIfam" id="TIGR00739">
    <property type="entry name" value="yajC"/>
    <property type="match status" value="1"/>
</dbReference>
<dbReference type="GO" id="GO:0015031">
    <property type="term" value="P:protein transport"/>
    <property type="evidence" value="ECO:0007669"/>
    <property type="project" value="UniProtKB-KW"/>
</dbReference>
<proteinExistence type="inferred from homology"/>
<keyword evidence="7 10" id="KW-1133">Transmembrane helix</keyword>
<accession>A0A941HPE2</accession>
<evidence type="ECO:0000256" key="3">
    <source>
        <dbReference type="ARBA" id="ARBA00022448"/>
    </source>
</evidence>
<evidence type="ECO:0000256" key="1">
    <source>
        <dbReference type="ARBA" id="ARBA00004162"/>
    </source>
</evidence>
<keyword evidence="6" id="KW-0653">Protein transport</keyword>
<evidence type="ECO:0000313" key="12">
    <source>
        <dbReference type="Proteomes" id="UP000675379"/>
    </source>
</evidence>
<evidence type="ECO:0000256" key="4">
    <source>
        <dbReference type="ARBA" id="ARBA00022475"/>
    </source>
</evidence>
<evidence type="ECO:0000256" key="5">
    <source>
        <dbReference type="ARBA" id="ARBA00022692"/>
    </source>
</evidence>
<evidence type="ECO:0000256" key="9">
    <source>
        <dbReference type="ARBA" id="ARBA00023136"/>
    </source>
</evidence>
<dbReference type="GO" id="GO:0005886">
    <property type="term" value="C:plasma membrane"/>
    <property type="evidence" value="ECO:0007669"/>
    <property type="project" value="UniProtKB-SubCell"/>
</dbReference>
<dbReference type="Pfam" id="PF02699">
    <property type="entry name" value="YajC"/>
    <property type="match status" value="1"/>
</dbReference>
<keyword evidence="4" id="KW-1003">Cell membrane</keyword>
<organism evidence="11 12">
    <name type="scientific">Proteiniclasticum sediminis</name>
    <dbReference type="NCBI Taxonomy" id="2804028"/>
    <lineage>
        <taxon>Bacteria</taxon>
        <taxon>Bacillati</taxon>
        <taxon>Bacillota</taxon>
        <taxon>Clostridia</taxon>
        <taxon>Eubacteriales</taxon>
        <taxon>Clostridiaceae</taxon>
        <taxon>Proteiniclasticum</taxon>
    </lineage>
</organism>
<name>A0A941HPE2_9CLOT</name>
<dbReference type="InterPro" id="IPR003849">
    <property type="entry name" value="Preprotein_translocase_YajC"/>
</dbReference>
<keyword evidence="5 10" id="KW-0812">Transmembrane</keyword>
<evidence type="ECO:0000313" key="11">
    <source>
        <dbReference type="EMBL" id="MBR0575381.1"/>
    </source>
</evidence>
<dbReference type="PANTHER" id="PTHR33909:SF1">
    <property type="entry name" value="SEC TRANSLOCON ACCESSORY COMPLEX SUBUNIT YAJC"/>
    <property type="match status" value="1"/>
</dbReference>
<dbReference type="PANTHER" id="PTHR33909">
    <property type="entry name" value="SEC TRANSLOCON ACCESSORY COMPLEX SUBUNIT YAJC"/>
    <property type="match status" value="1"/>
</dbReference>
<keyword evidence="12" id="KW-1185">Reference proteome</keyword>
<dbReference type="Proteomes" id="UP000675379">
    <property type="component" value="Unassembled WGS sequence"/>
</dbReference>
<evidence type="ECO:0000256" key="8">
    <source>
        <dbReference type="ARBA" id="ARBA00023010"/>
    </source>
</evidence>
<evidence type="ECO:0000256" key="6">
    <source>
        <dbReference type="ARBA" id="ARBA00022927"/>
    </source>
</evidence>